<evidence type="ECO:0008006" key="8">
    <source>
        <dbReference type="Google" id="ProtNLM"/>
    </source>
</evidence>
<evidence type="ECO:0000256" key="5">
    <source>
        <dbReference type="ARBA" id="ARBA00023136"/>
    </source>
</evidence>
<keyword evidence="4" id="KW-1133">Transmembrane helix</keyword>
<protein>
    <recommendedName>
        <fullName evidence="8">Flagellar protein</fullName>
    </recommendedName>
</protein>
<proteinExistence type="predicted"/>
<keyword evidence="7" id="KW-1185">Reference proteome</keyword>
<keyword evidence="5" id="KW-0472">Membrane</keyword>
<evidence type="ECO:0000313" key="6">
    <source>
        <dbReference type="EMBL" id="ARU59439.1"/>
    </source>
</evidence>
<accession>A0A1Y0IH22</accession>
<dbReference type="GO" id="GO:0044781">
    <property type="term" value="P:bacterial-type flagellum organization"/>
    <property type="evidence" value="ECO:0007669"/>
    <property type="project" value="InterPro"/>
</dbReference>
<evidence type="ECO:0000256" key="2">
    <source>
        <dbReference type="ARBA" id="ARBA00022475"/>
    </source>
</evidence>
<evidence type="ECO:0000256" key="3">
    <source>
        <dbReference type="ARBA" id="ARBA00022692"/>
    </source>
</evidence>
<dbReference type="InterPro" id="IPR022781">
    <property type="entry name" value="Flagellar_biosynth_FliO"/>
</dbReference>
<evidence type="ECO:0000256" key="4">
    <source>
        <dbReference type="ARBA" id="ARBA00022989"/>
    </source>
</evidence>
<dbReference type="KEGG" id="ome:OLMES_5459"/>
<evidence type="ECO:0000256" key="1">
    <source>
        <dbReference type="ARBA" id="ARBA00004236"/>
    </source>
</evidence>
<keyword evidence="3" id="KW-0812">Transmembrane</keyword>
<dbReference type="Proteomes" id="UP000196027">
    <property type="component" value="Chromosome"/>
</dbReference>
<dbReference type="AlphaFoldDB" id="A0A1Y0IH22"/>
<gene>
    <name evidence="6" type="ORF">OLMES_5459</name>
</gene>
<dbReference type="EMBL" id="CP021425">
    <property type="protein sequence ID" value="ARU59439.1"/>
    <property type="molecule type" value="Genomic_DNA"/>
</dbReference>
<reference evidence="6 7" key="1">
    <citation type="submission" date="2017-05" db="EMBL/GenBank/DDBJ databases">
        <title>Genomic insights into alkan degradation activity of Oleiphilus messinensis.</title>
        <authorList>
            <person name="Kozyavkin S.A."/>
            <person name="Slesarev A.I."/>
            <person name="Golyshin P.N."/>
            <person name="Korzhenkov A."/>
            <person name="Golyshina O.N."/>
            <person name="Toshchakov S.V."/>
        </authorList>
    </citation>
    <scope>NUCLEOTIDE SEQUENCE [LARGE SCALE GENOMIC DNA]</scope>
    <source>
        <strain evidence="6 7">ME102</strain>
    </source>
</reference>
<sequence length="104" mass="11355">MALTLLLAALAVWMIKWRVRQKADQGPLKLIQNVPLGAKERVFVAEYNQAQILIAVSSSGIQIVPESSISSVAADLKAKDSFSSDLTVTNWKAAYEHKTSSVLK</sequence>
<name>A0A1Y0IH22_9GAMM</name>
<evidence type="ECO:0000313" key="7">
    <source>
        <dbReference type="Proteomes" id="UP000196027"/>
    </source>
</evidence>
<comment type="subcellular location">
    <subcellularLocation>
        <location evidence="1">Cell membrane</location>
    </subcellularLocation>
</comment>
<keyword evidence="2" id="KW-1003">Cell membrane</keyword>
<dbReference type="GO" id="GO:0016020">
    <property type="term" value="C:membrane"/>
    <property type="evidence" value="ECO:0007669"/>
    <property type="project" value="InterPro"/>
</dbReference>
<dbReference type="Pfam" id="PF04347">
    <property type="entry name" value="FliO"/>
    <property type="match status" value="1"/>
</dbReference>
<organism evidence="6 7">
    <name type="scientific">Oleiphilus messinensis</name>
    <dbReference type="NCBI Taxonomy" id="141451"/>
    <lineage>
        <taxon>Bacteria</taxon>
        <taxon>Pseudomonadati</taxon>
        <taxon>Pseudomonadota</taxon>
        <taxon>Gammaproteobacteria</taxon>
        <taxon>Oceanospirillales</taxon>
        <taxon>Oleiphilaceae</taxon>
        <taxon>Oleiphilus</taxon>
    </lineage>
</organism>